<evidence type="ECO:0000313" key="1">
    <source>
        <dbReference type="EMBL" id="QBZ55860.1"/>
    </source>
</evidence>
<protein>
    <submittedName>
        <fullName evidence="1">Uncharacterized protein</fullName>
    </submittedName>
</protein>
<sequence length="117" mass="13001">MSILGSLEASTEVAGIQSFISIILSSLHFSIFCTASPLVFESNDFCDDLLDLLNGIPVLKSYLNVLSNLKTPPEPEGRLKLWLTFSAFRLLLLFPKQNISNSQLVNLPPESPQRFEC</sequence>
<dbReference type="EMBL" id="CP034205">
    <property type="protein sequence ID" value="QBZ55860.1"/>
    <property type="molecule type" value="Genomic_DNA"/>
</dbReference>
<gene>
    <name evidence="1" type="ORF">PoMZ_00766</name>
</gene>
<name>A0A4P7N750_PYROR</name>
<reference evidence="1 2" key="1">
    <citation type="journal article" date="2019" name="Mol. Biol. Evol.">
        <title>Blast fungal genomes show frequent chromosomal changes, gene gains and losses, and effector gene turnover.</title>
        <authorList>
            <person name="Gomez Luciano L.B."/>
            <person name="Jason Tsai I."/>
            <person name="Chuma I."/>
            <person name="Tosa Y."/>
            <person name="Chen Y.H."/>
            <person name="Li J.Y."/>
            <person name="Li M.Y."/>
            <person name="Jade Lu M.Y."/>
            <person name="Nakayashiki H."/>
            <person name="Li W.H."/>
        </authorList>
    </citation>
    <scope>NUCLEOTIDE SEQUENCE [LARGE SCALE GENOMIC DNA]</scope>
    <source>
        <strain evidence="1">MZ5-1-6</strain>
    </source>
</reference>
<evidence type="ECO:0000313" key="2">
    <source>
        <dbReference type="Proteomes" id="UP000294847"/>
    </source>
</evidence>
<dbReference type="AlphaFoldDB" id="A0A4P7N750"/>
<accession>A0A4P7N750</accession>
<organism evidence="1 2">
    <name type="scientific">Pyricularia oryzae</name>
    <name type="common">Rice blast fungus</name>
    <name type="synonym">Magnaporthe oryzae</name>
    <dbReference type="NCBI Taxonomy" id="318829"/>
    <lineage>
        <taxon>Eukaryota</taxon>
        <taxon>Fungi</taxon>
        <taxon>Dikarya</taxon>
        <taxon>Ascomycota</taxon>
        <taxon>Pezizomycotina</taxon>
        <taxon>Sordariomycetes</taxon>
        <taxon>Sordariomycetidae</taxon>
        <taxon>Magnaporthales</taxon>
        <taxon>Pyriculariaceae</taxon>
        <taxon>Pyricularia</taxon>
    </lineage>
</organism>
<dbReference type="Proteomes" id="UP000294847">
    <property type="component" value="Chromosome 2"/>
</dbReference>
<proteinExistence type="predicted"/>